<evidence type="ECO:0000256" key="1">
    <source>
        <dbReference type="SAM" id="MobiDB-lite"/>
    </source>
</evidence>
<proteinExistence type="predicted"/>
<feature type="region of interest" description="Disordered" evidence="1">
    <location>
        <begin position="524"/>
        <end position="639"/>
    </location>
</feature>
<dbReference type="Proteomes" id="UP001642409">
    <property type="component" value="Unassembled WGS sequence"/>
</dbReference>
<evidence type="ECO:0000313" key="5">
    <source>
        <dbReference type="Proteomes" id="UP001642409"/>
    </source>
</evidence>
<gene>
    <name evidence="3" type="ORF">HINF_LOCUS5138</name>
    <name evidence="4" type="ORF">HINF_LOCUS57773</name>
</gene>
<dbReference type="EMBL" id="CAXDID020000320">
    <property type="protein sequence ID" value="CAL6076609.1"/>
    <property type="molecule type" value="Genomic_DNA"/>
</dbReference>
<protein>
    <recommendedName>
        <fullName evidence="2">Ribosomal RNA methyltransferase FtsJ domain-containing protein</fullName>
    </recommendedName>
</protein>
<dbReference type="AlphaFoldDB" id="A0AA86NE55"/>
<name>A0AA86NE55_9EUKA</name>
<reference evidence="3" key="1">
    <citation type="submission" date="2023-06" db="EMBL/GenBank/DDBJ databases">
        <authorList>
            <person name="Kurt Z."/>
        </authorList>
    </citation>
    <scope>NUCLEOTIDE SEQUENCE</scope>
</reference>
<comment type="caution">
    <text evidence="3">The sequence shown here is derived from an EMBL/GenBank/DDBJ whole genome shotgun (WGS) entry which is preliminary data.</text>
</comment>
<feature type="compositionally biased region" description="Low complexity" evidence="1">
    <location>
        <begin position="594"/>
        <end position="606"/>
    </location>
</feature>
<reference evidence="4 5" key="2">
    <citation type="submission" date="2024-07" db="EMBL/GenBank/DDBJ databases">
        <authorList>
            <person name="Akdeniz Z."/>
        </authorList>
    </citation>
    <scope>NUCLEOTIDE SEQUENCE [LARGE SCALE GENOMIC DNA]</scope>
</reference>
<dbReference type="Gene3D" id="3.40.50.12760">
    <property type="match status" value="1"/>
</dbReference>
<feature type="compositionally biased region" description="Low complexity" evidence="1">
    <location>
        <begin position="571"/>
        <end position="587"/>
    </location>
</feature>
<evidence type="ECO:0000313" key="4">
    <source>
        <dbReference type="EMBL" id="CAL6076609.1"/>
    </source>
</evidence>
<evidence type="ECO:0000313" key="3">
    <source>
        <dbReference type="EMBL" id="CAI9917493.1"/>
    </source>
</evidence>
<dbReference type="GO" id="GO:0008168">
    <property type="term" value="F:methyltransferase activity"/>
    <property type="evidence" value="ECO:0007669"/>
    <property type="project" value="InterPro"/>
</dbReference>
<organism evidence="3">
    <name type="scientific">Hexamita inflata</name>
    <dbReference type="NCBI Taxonomy" id="28002"/>
    <lineage>
        <taxon>Eukaryota</taxon>
        <taxon>Metamonada</taxon>
        <taxon>Diplomonadida</taxon>
        <taxon>Hexamitidae</taxon>
        <taxon>Hexamitinae</taxon>
        <taxon>Hexamita</taxon>
    </lineage>
</organism>
<dbReference type="GO" id="GO:0032259">
    <property type="term" value="P:methylation"/>
    <property type="evidence" value="ECO:0007669"/>
    <property type="project" value="InterPro"/>
</dbReference>
<dbReference type="Pfam" id="PF01728">
    <property type="entry name" value="FtsJ"/>
    <property type="match status" value="1"/>
</dbReference>
<dbReference type="EMBL" id="CATOUU010000132">
    <property type="protein sequence ID" value="CAI9917493.1"/>
    <property type="molecule type" value="Genomic_DNA"/>
</dbReference>
<accession>A0AA86NE55</accession>
<dbReference type="InterPro" id="IPR002877">
    <property type="entry name" value="RNA_MeTrfase_FtsJ_dom"/>
</dbReference>
<keyword evidence="5" id="KW-1185">Reference proteome</keyword>
<sequence length="639" mass="73829">MSRLGEAFAFFTSTTQSDFQSFNNLPFPAFIKPAPYTNPKQALPEQYSILSEKQTLNNGSVLGLNKTINAEVLKENVKLKQILKQVPRDLEAQMNDSKRAMNPYQYQYGFIDTKHAEFKHYGVLTWIGQIVKDYSAVMLTNSIPTVVGRVVCISKQRMTKTMAQFLQTDLAEEMDLIKHNNGKPPVQLLNVSIQEANATQAAVQIQEVKGRYEFQVFEAQTQPIITQTNYVQLSSTVKKFTSDMGAKLLILEDLDFTQDNELADVWGHVTSDLFVRQVQFIIQPQIIQSGGSCCIKTRELNGQLFQQLIQILNCFFDEVYLTKPLFSRLVTSERWIVCKLKKRLDYNKIKYNALDQTLTQLITQLNNYTIPPDYDEEFTGISSFFDPKYNNKQLEKYIYDFNTDLVKIQNQFLKYQLIHFAFSNNREEIISVLNEMIGSVEFNPDNFKTGTVYPDNQRRNRLEQKYLSFISDQKDFGDSGQLEYILSNGQKKPLFWQVQEIAEQKQIIYKVIVKAEEEEKKRKEEAARQAEAAKQAEQSKKDKERHQQQVQQQLIRPKAPAPVQDEEEFFAQESSESQHPGQPQVKNPEPPKQQQPAQNNQPPQQKTAEEILAQARLRLQSQNAQFDPKKKSNLSRFAK</sequence>
<evidence type="ECO:0000259" key="2">
    <source>
        <dbReference type="Pfam" id="PF01728"/>
    </source>
</evidence>
<feature type="domain" description="Ribosomal RNA methyltransferase FtsJ" evidence="2">
    <location>
        <begin position="207"/>
        <end position="339"/>
    </location>
</feature>
<feature type="compositionally biased region" description="Basic and acidic residues" evidence="1">
    <location>
        <begin position="537"/>
        <end position="547"/>
    </location>
</feature>